<name>A0A381UPT6_9ZZZZ</name>
<dbReference type="AlphaFoldDB" id="A0A381UPT6"/>
<sequence length="378" mass="42301">MSKSSSQPRAATTVLTLEQKRMLYHDGYIVLKNAVSEEQADAALTRISEAKKGEHIGGEKVILDLINASSITPILNEVMGEFDPPIACQVGVIPVTKPGDRFTNLGYRDKDLPYYGAGTHMDGSITIAAPQAVQEGTPEEIYARHFASGPKGDLGRSPEVMGHNMVPMFEDPAMTLGLGSFTAFAFICLNDQTVEGRGQTAVLRGAHHAMEKFFRMQYETNGHLGPEGPEWPRLNYDCPNRCGMIYVPQSVQDQFIDETSESTPDGKKWPRPTQVLMDKGDACITLYHIPHSGTRNEHGTEPRKNMIFRIRNKNRQPNVMVNGISDHPDRGQRGEWLEFEEGNDPWERSKYAMCNMWDEWQGMQEVVAEQRALEEDAS</sequence>
<evidence type="ECO:0008006" key="2">
    <source>
        <dbReference type="Google" id="ProtNLM"/>
    </source>
</evidence>
<proteinExistence type="predicted"/>
<dbReference type="SUPFAM" id="SSF51197">
    <property type="entry name" value="Clavaminate synthase-like"/>
    <property type="match status" value="1"/>
</dbReference>
<organism evidence="1">
    <name type="scientific">marine metagenome</name>
    <dbReference type="NCBI Taxonomy" id="408172"/>
    <lineage>
        <taxon>unclassified sequences</taxon>
        <taxon>metagenomes</taxon>
        <taxon>ecological metagenomes</taxon>
    </lineage>
</organism>
<dbReference type="Gene3D" id="2.60.120.620">
    <property type="entry name" value="q2cbj1_9rhob like domain"/>
    <property type="match status" value="1"/>
</dbReference>
<evidence type="ECO:0000313" key="1">
    <source>
        <dbReference type="EMBL" id="SVA29658.1"/>
    </source>
</evidence>
<reference evidence="1" key="1">
    <citation type="submission" date="2018-05" db="EMBL/GenBank/DDBJ databases">
        <authorList>
            <person name="Lanie J.A."/>
            <person name="Ng W.-L."/>
            <person name="Kazmierczak K.M."/>
            <person name="Andrzejewski T.M."/>
            <person name="Davidsen T.M."/>
            <person name="Wayne K.J."/>
            <person name="Tettelin H."/>
            <person name="Glass J.I."/>
            <person name="Rusch D."/>
            <person name="Podicherti R."/>
            <person name="Tsui H.-C.T."/>
            <person name="Winkler M.E."/>
        </authorList>
    </citation>
    <scope>NUCLEOTIDE SEQUENCE</scope>
</reference>
<dbReference type="EMBL" id="UINC01006792">
    <property type="protein sequence ID" value="SVA29658.1"/>
    <property type="molecule type" value="Genomic_DNA"/>
</dbReference>
<accession>A0A381UPT6</accession>
<gene>
    <name evidence="1" type="ORF">METZ01_LOCUS82512</name>
</gene>
<protein>
    <recommendedName>
        <fullName evidence="2">Phytanoyl-CoA dioxygenase</fullName>
    </recommendedName>
</protein>